<dbReference type="OrthoDB" id="8455189at2"/>
<accession>A0A271KAD8</accession>
<protein>
    <recommendedName>
        <fullName evidence="4">General stress protein 17M-like domain-containing protein</fullName>
    </recommendedName>
</protein>
<comment type="caution">
    <text evidence="2">The sequence shown here is derived from an EMBL/GenBank/DDBJ whole genome shotgun (WGS) entry which is preliminary data.</text>
</comment>
<proteinExistence type="predicted"/>
<dbReference type="RefSeq" id="WP_095520933.1">
    <property type="nucleotide sequence ID" value="NZ_NPKH01000033.1"/>
</dbReference>
<evidence type="ECO:0000313" key="3">
    <source>
        <dbReference type="Proteomes" id="UP000215931"/>
    </source>
</evidence>
<feature type="region of interest" description="Disordered" evidence="1">
    <location>
        <begin position="176"/>
        <end position="200"/>
    </location>
</feature>
<sequence length="200" mass="19952">MKTVTGLFDNYDDASYAVDELEAAGVPASDISIVANNSSGWYGEDRSEAAEDAAGGAGIGAVVGGAGGLLTGLGIMAIPGVGPVVAAGWLAATAVGALAGAAVGGAAGGIIGALTDAGVPESDAHVYAEGIRRGGTLVTAKVADELVPSVEQILSQSRSVDVAERRRDYEAGGWTGFDADAGDYTPDEIERDRARDGNRL</sequence>
<reference evidence="2 3" key="1">
    <citation type="submission" date="2017-08" db="EMBL/GenBank/DDBJ databases">
        <title>Mesorhizobium wenxinae sp. nov., a novel rhizobial species isolated from root nodules of chickpea (Cicer arietinum L.).</title>
        <authorList>
            <person name="Zhang J."/>
        </authorList>
    </citation>
    <scope>NUCLEOTIDE SEQUENCE [LARGE SCALE GENOMIC DNA]</scope>
    <source>
        <strain evidence="3">WYCCWR 10019</strain>
    </source>
</reference>
<evidence type="ECO:0000313" key="2">
    <source>
        <dbReference type="EMBL" id="PAP92733.1"/>
    </source>
</evidence>
<feature type="compositionally biased region" description="Basic and acidic residues" evidence="1">
    <location>
        <begin position="188"/>
        <end position="200"/>
    </location>
</feature>
<dbReference type="AlphaFoldDB" id="A0A271KAD8"/>
<dbReference type="EMBL" id="NPKH01000033">
    <property type="protein sequence ID" value="PAP92733.1"/>
    <property type="molecule type" value="Genomic_DNA"/>
</dbReference>
<evidence type="ECO:0008006" key="4">
    <source>
        <dbReference type="Google" id="ProtNLM"/>
    </source>
</evidence>
<dbReference type="Proteomes" id="UP000215931">
    <property type="component" value="Unassembled WGS sequence"/>
</dbReference>
<gene>
    <name evidence="2" type="ORF">CIT31_25885</name>
</gene>
<dbReference type="PANTHER" id="PTHR36109:SF2">
    <property type="entry name" value="MEMBRANE PROTEIN"/>
    <property type="match status" value="1"/>
</dbReference>
<evidence type="ECO:0000256" key="1">
    <source>
        <dbReference type="SAM" id="MobiDB-lite"/>
    </source>
</evidence>
<organism evidence="2 3">
    <name type="scientific">Mesorhizobium wenxiniae</name>
    <dbReference type="NCBI Taxonomy" id="2014805"/>
    <lineage>
        <taxon>Bacteria</taxon>
        <taxon>Pseudomonadati</taxon>
        <taxon>Pseudomonadota</taxon>
        <taxon>Alphaproteobacteria</taxon>
        <taxon>Hyphomicrobiales</taxon>
        <taxon>Phyllobacteriaceae</taxon>
        <taxon>Mesorhizobium</taxon>
    </lineage>
</organism>
<dbReference type="PANTHER" id="PTHR36109">
    <property type="entry name" value="MEMBRANE PROTEIN-RELATED"/>
    <property type="match status" value="1"/>
</dbReference>
<dbReference type="InterPro" id="IPR052948">
    <property type="entry name" value="Low_temp-induced_all0457"/>
</dbReference>
<name>A0A271KAD8_9HYPH</name>
<keyword evidence="3" id="KW-1185">Reference proteome</keyword>